<proteinExistence type="predicted"/>
<evidence type="ECO:0000256" key="1">
    <source>
        <dbReference type="SAM" id="Phobius"/>
    </source>
</evidence>
<evidence type="ECO:0000313" key="3">
    <source>
        <dbReference type="Proteomes" id="UP000593892"/>
    </source>
</evidence>
<protein>
    <submittedName>
        <fullName evidence="2">Uncharacterized protein</fullName>
    </submittedName>
</protein>
<dbReference type="EMBL" id="CP063849">
    <property type="protein sequence ID" value="QOY88610.1"/>
    <property type="molecule type" value="Genomic_DNA"/>
</dbReference>
<feature type="transmembrane region" description="Helical" evidence="1">
    <location>
        <begin position="51"/>
        <end position="74"/>
    </location>
</feature>
<reference evidence="2 3" key="1">
    <citation type="submission" date="2020-10" db="EMBL/GenBank/DDBJ databases">
        <title>Complete genome sequence of Paludibaculum fermentans P105T, a facultatively anaerobic acidobacterium capable of dissimilatory Fe(III) reduction.</title>
        <authorList>
            <person name="Dedysh S.N."/>
            <person name="Beletsky A.V."/>
            <person name="Kulichevskaya I.S."/>
            <person name="Mardanov A.V."/>
            <person name="Ravin N.V."/>
        </authorList>
    </citation>
    <scope>NUCLEOTIDE SEQUENCE [LARGE SCALE GENOMIC DNA]</scope>
    <source>
        <strain evidence="2 3">P105</strain>
    </source>
</reference>
<keyword evidence="1" id="KW-0812">Transmembrane</keyword>
<keyword evidence="1" id="KW-0472">Membrane</keyword>
<keyword evidence="3" id="KW-1185">Reference proteome</keyword>
<organism evidence="2 3">
    <name type="scientific">Paludibaculum fermentans</name>
    <dbReference type="NCBI Taxonomy" id="1473598"/>
    <lineage>
        <taxon>Bacteria</taxon>
        <taxon>Pseudomonadati</taxon>
        <taxon>Acidobacteriota</taxon>
        <taxon>Terriglobia</taxon>
        <taxon>Bryobacterales</taxon>
        <taxon>Bryobacteraceae</taxon>
        <taxon>Paludibaculum</taxon>
    </lineage>
</organism>
<gene>
    <name evidence="2" type="ORF">IRI77_01215</name>
</gene>
<dbReference type="RefSeq" id="WP_194450272.1">
    <property type="nucleotide sequence ID" value="NZ_CP063849.1"/>
</dbReference>
<keyword evidence="1" id="KW-1133">Transmembrane helix</keyword>
<accession>A0A7S7NRQ1</accession>
<evidence type="ECO:0000313" key="2">
    <source>
        <dbReference type="EMBL" id="QOY88610.1"/>
    </source>
</evidence>
<name>A0A7S7NRQ1_PALFE</name>
<dbReference type="AlphaFoldDB" id="A0A7S7NRQ1"/>
<dbReference type="KEGG" id="pfer:IRI77_01215"/>
<sequence length="97" mass="10455">MVIEHEFGPRILSADAGNPKADATLVPFPMNPHRMQGVAHRIAKGLQMSEIFSIIPVPAFIAIALLGLILAVIASAPTAWVDRAEKALKKDNESKET</sequence>
<dbReference type="Proteomes" id="UP000593892">
    <property type="component" value="Chromosome"/>
</dbReference>